<gene>
    <name evidence="1" type="ORF">FKX85_05700</name>
</gene>
<dbReference type="AlphaFoldDB" id="A0A514CFE2"/>
<dbReference type="Proteomes" id="UP000316614">
    <property type="component" value="Chromosome"/>
</dbReference>
<protein>
    <submittedName>
        <fullName evidence="1">Uncharacterized protein</fullName>
    </submittedName>
</protein>
<organism evidence="1 2">
    <name type="scientific">Echinicola soli</name>
    <dbReference type="NCBI Taxonomy" id="2591634"/>
    <lineage>
        <taxon>Bacteria</taxon>
        <taxon>Pseudomonadati</taxon>
        <taxon>Bacteroidota</taxon>
        <taxon>Cytophagia</taxon>
        <taxon>Cytophagales</taxon>
        <taxon>Cyclobacteriaceae</taxon>
        <taxon>Echinicola</taxon>
    </lineage>
</organism>
<accession>A0A514CFE2</accession>
<dbReference type="OrthoDB" id="667380at2"/>
<dbReference type="RefSeq" id="WP_141613807.1">
    <property type="nucleotide sequence ID" value="NZ_CP041253.1"/>
</dbReference>
<keyword evidence="2" id="KW-1185">Reference proteome</keyword>
<sequence length="147" mass="16541">MDKNLIKQELLKKEKKHIEQSNESHYNFLRASDVNVEQVTDLDDRSHQSQSADISQRLDGAVHNHEDHLATIEAISFEPKTTVEPGAIVSVNGRCIIVAVSKPPFKIGDRNFIGISTEAPIYKELKGKKAGDSFTFNNQKFTIEIIH</sequence>
<proteinExistence type="predicted"/>
<dbReference type="KEGG" id="echi:FKX85_05700"/>
<evidence type="ECO:0000313" key="1">
    <source>
        <dbReference type="EMBL" id="QDH78551.1"/>
    </source>
</evidence>
<evidence type="ECO:0000313" key="2">
    <source>
        <dbReference type="Proteomes" id="UP000316614"/>
    </source>
</evidence>
<name>A0A514CFE2_9BACT</name>
<reference evidence="1 2" key="1">
    <citation type="submission" date="2019-06" db="EMBL/GenBank/DDBJ databases">
        <title>Echinicola alkalisoli sp. nov. isolated from saline soil.</title>
        <authorList>
            <person name="Sun J.-Q."/>
            <person name="Xu L."/>
        </authorList>
    </citation>
    <scope>NUCLEOTIDE SEQUENCE [LARGE SCALE GENOMIC DNA]</scope>
    <source>
        <strain evidence="1 2">LN3S3</strain>
    </source>
</reference>
<dbReference type="EMBL" id="CP041253">
    <property type="protein sequence ID" value="QDH78551.1"/>
    <property type="molecule type" value="Genomic_DNA"/>
</dbReference>